<evidence type="ECO:0000256" key="9">
    <source>
        <dbReference type="ARBA" id="ARBA00022723"/>
    </source>
</evidence>
<reference evidence="19 20" key="1">
    <citation type="submission" date="2014-03" db="EMBL/GenBank/DDBJ databases">
        <title>Genome sequence of Clostridium litorale W6, DSM 5388.</title>
        <authorList>
            <person name="Poehlein A."/>
            <person name="Jagirdar A."/>
            <person name="Khonsari B."/>
            <person name="Chibani C.M."/>
            <person name="Gutierrez Gutierrez D.A."/>
            <person name="Davydova E."/>
            <person name="Alghaithi H.S."/>
            <person name="Nair K.P."/>
            <person name="Dhamotharan K."/>
            <person name="Chandran L."/>
            <person name="G W."/>
            <person name="Daniel R."/>
        </authorList>
    </citation>
    <scope>NUCLEOTIDE SEQUENCE [LARGE SCALE GENOMIC DNA]</scope>
    <source>
        <strain evidence="19 20">W6</strain>
    </source>
</reference>
<dbReference type="SUPFAM" id="SSF102114">
    <property type="entry name" value="Radical SAM enzymes"/>
    <property type="match status" value="1"/>
</dbReference>
<dbReference type="FunFam" id="3.20.20.70:FF:000026">
    <property type="entry name" value="Biotin synthase"/>
    <property type="match status" value="1"/>
</dbReference>
<dbReference type="EMBL" id="JJMM01000005">
    <property type="protein sequence ID" value="KDR96144.1"/>
    <property type="molecule type" value="Genomic_DNA"/>
</dbReference>
<comment type="subunit">
    <text evidence="3 16">Homodimer.</text>
</comment>
<comment type="function">
    <text evidence="14 16">Catalyzes the conversion of dethiobiotin (DTB) to biotin by the insertion of a sulfur atom into dethiobiotin via a radical-based mechanism.</text>
</comment>
<dbReference type="InterPro" id="IPR013785">
    <property type="entry name" value="Aldolase_TIM"/>
</dbReference>
<dbReference type="Gene3D" id="3.20.20.70">
    <property type="entry name" value="Aldolase class I"/>
    <property type="match status" value="1"/>
</dbReference>
<evidence type="ECO:0000256" key="15">
    <source>
        <dbReference type="ARBA" id="ARBA00070199"/>
    </source>
</evidence>
<dbReference type="AlphaFoldDB" id="A0A069RGJ6"/>
<dbReference type="GO" id="GO:0005506">
    <property type="term" value="F:iron ion binding"/>
    <property type="evidence" value="ECO:0007669"/>
    <property type="project" value="UniProtKB-UniRule"/>
</dbReference>
<dbReference type="InterPro" id="IPR024177">
    <property type="entry name" value="Biotin_synthase"/>
</dbReference>
<accession>A0A069RGJ6</accession>
<dbReference type="GO" id="GO:0009102">
    <property type="term" value="P:biotin biosynthetic process"/>
    <property type="evidence" value="ECO:0007669"/>
    <property type="project" value="UniProtKB-UniRule"/>
</dbReference>
<dbReference type="HAMAP" id="MF_01694">
    <property type="entry name" value="BioB"/>
    <property type="match status" value="1"/>
</dbReference>
<evidence type="ECO:0000256" key="11">
    <source>
        <dbReference type="ARBA" id="ARBA00023004"/>
    </source>
</evidence>
<evidence type="ECO:0000256" key="3">
    <source>
        <dbReference type="ARBA" id="ARBA00011738"/>
    </source>
</evidence>
<dbReference type="SFLD" id="SFLDS00029">
    <property type="entry name" value="Radical_SAM"/>
    <property type="match status" value="1"/>
</dbReference>
<sequence length="328" mass="36552">MVEYIKKLEEKVMEGKDVSRDEAVQLFNVLNATEKDGFNQLMESAGRIREKYLGKTFELCSIINAKSGKCSEDCTYCAQSVHYTTGCDEYGIMEYEKILERAKELERKGVHRFSLVTSGRGIESEQELEMLCGIYEGLSRETGLKLCASHGIIDANQAKRLKEAGVERYHHNIETSSRKYKDICTTHTYEDRIDTIKKAKSHGLDVCCGGIIGLGEDISDRVDMALDIRNLGIKSVPLNILMPVENTPLEKNAPVSVDEILVTMAAFRFIVPFAHIRYAGGRMKLGGRQAEGIRSAVSSALVGDYLTTVGSNIEEDKQMIRGLGFTLE</sequence>
<dbReference type="SFLD" id="SFLDG01060">
    <property type="entry name" value="BATS_domain_containing"/>
    <property type="match status" value="1"/>
</dbReference>
<keyword evidence="7 16" id="KW-0949">S-adenosyl-L-methionine</keyword>
<dbReference type="STRING" id="1121324.CLIT_5c01560"/>
<evidence type="ECO:0000256" key="2">
    <source>
        <dbReference type="ARBA" id="ARBA00010765"/>
    </source>
</evidence>
<evidence type="ECO:0000313" key="20">
    <source>
        <dbReference type="Proteomes" id="UP000027946"/>
    </source>
</evidence>
<feature type="domain" description="Radical SAM core" evidence="18">
    <location>
        <begin position="52"/>
        <end position="282"/>
    </location>
</feature>
<feature type="binding site" evidence="16 17">
    <location>
        <position position="207"/>
    </location>
    <ligand>
        <name>[2Fe-2S] cluster</name>
        <dbReference type="ChEBI" id="CHEBI:190135"/>
    </ligand>
</feature>
<dbReference type="Proteomes" id="UP000027946">
    <property type="component" value="Unassembled WGS sequence"/>
</dbReference>
<keyword evidence="20" id="KW-1185">Reference proteome</keyword>
<dbReference type="SMART" id="SM00729">
    <property type="entry name" value="Elp3"/>
    <property type="match status" value="1"/>
</dbReference>
<dbReference type="InterPro" id="IPR010722">
    <property type="entry name" value="BATS_dom"/>
</dbReference>
<evidence type="ECO:0000256" key="13">
    <source>
        <dbReference type="ARBA" id="ARBA00051157"/>
    </source>
</evidence>
<dbReference type="PANTHER" id="PTHR22976:SF2">
    <property type="entry name" value="BIOTIN SYNTHASE, MITOCHONDRIAL"/>
    <property type="match status" value="1"/>
</dbReference>
<keyword evidence="8 16" id="KW-0001">2Fe-2S</keyword>
<comment type="cofactor">
    <cofactor evidence="17">
        <name>[2Fe-2S] cluster</name>
        <dbReference type="ChEBI" id="CHEBI:190135"/>
    </cofactor>
    <text evidence="17">Binds 1 [2Fe-2S] cluster. The cluster is coordinated with 3 cysteines and 1 arginine.</text>
</comment>
<dbReference type="InterPro" id="IPR006638">
    <property type="entry name" value="Elp3/MiaA/NifB-like_rSAM"/>
</dbReference>
<evidence type="ECO:0000256" key="12">
    <source>
        <dbReference type="ARBA" id="ARBA00023014"/>
    </source>
</evidence>
<comment type="catalytic activity">
    <reaction evidence="13 16">
        <text>(4R,5S)-dethiobiotin + (sulfur carrier)-SH + 2 reduced [2Fe-2S]-[ferredoxin] + 2 S-adenosyl-L-methionine = (sulfur carrier)-H + biotin + 2 5'-deoxyadenosine + 2 L-methionine + 2 oxidized [2Fe-2S]-[ferredoxin]</text>
        <dbReference type="Rhea" id="RHEA:22060"/>
        <dbReference type="Rhea" id="RHEA-COMP:10000"/>
        <dbReference type="Rhea" id="RHEA-COMP:10001"/>
        <dbReference type="Rhea" id="RHEA-COMP:14737"/>
        <dbReference type="Rhea" id="RHEA-COMP:14739"/>
        <dbReference type="ChEBI" id="CHEBI:17319"/>
        <dbReference type="ChEBI" id="CHEBI:29917"/>
        <dbReference type="ChEBI" id="CHEBI:33737"/>
        <dbReference type="ChEBI" id="CHEBI:33738"/>
        <dbReference type="ChEBI" id="CHEBI:57586"/>
        <dbReference type="ChEBI" id="CHEBI:57844"/>
        <dbReference type="ChEBI" id="CHEBI:59789"/>
        <dbReference type="ChEBI" id="CHEBI:64428"/>
        <dbReference type="ChEBI" id="CHEBI:149473"/>
        <dbReference type="EC" id="2.8.1.6"/>
    </reaction>
</comment>
<dbReference type="Pfam" id="PF06968">
    <property type="entry name" value="BATS"/>
    <property type="match status" value="1"/>
</dbReference>
<comment type="cofactor">
    <cofactor evidence="16">
        <name>[2Fe-2S] cluster</name>
        <dbReference type="ChEBI" id="CHEBI:190135"/>
    </cofactor>
    <text evidence="16">Binds 1 [2Fe-2S] cluster. The cluster is coordinated with 3 cysteines and 1 arginine.</text>
</comment>
<feature type="binding site" evidence="16 17">
    <location>
        <position position="277"/>
    </location>
    <ligand>
        <name>[2Fe-2S] cluster</name>
        <dbReference type="ChEBI" id="CHEBI:190135"/>
    </ligand>
</feature>
<dbReference type="GO" id="GO:0051539">
    <property type="term" value="F:4 iron, 4 sulfur cluster binding"/>
    <property type="evidence" value="ECO:0007669"/>
    <property type="project" value="UniProtKB-KW"/>
</dbReference>
<proteinExistence type="inferred from homology"/>
<evidence type="ECO:0000256" key="16">
    <source>
        <dbReference type="HAMAP-Rule" id="MF_01694"/>
    </source>
</evidence>
<dbReference type="SFLD" id="SFLDG01278">
    <property type="entry name" value="biotin_synthase_like"/>
    <property type="match status" value="1"/>
</dbReference>
<gene>
    <name evidence="16 19" type="primary">bioB</name>
    <name evidence="19" type="ORF">CLIT_5c01560</name>
</gene>
<evidence type="ECO:0000256" key="17">
    <source>
        <dbReference type="PIRSR" id="PIRSR001619-1"/>
    </source>
</evidence>
<evidence type="ECO:0000256" key="6">
    <source>
        <dbReference type="ARBA" id="ARBA00022679"/>
    </source>
</evidence>
<organism evidence="19 20">
    <name type="scientific">Peptoclostridium litorale DSM 5388</name>
    <dbReference type="NCBI Taxonomy" id="1121324"/>
    <lineage>
        <taxon>Bacteria</taxon>
        <taxon>Bacillati</taxon>
        <taxon>Bacillota</taxon>
        <taxon>Clostridia</taxon>
        <taxon>Peptostreptococcales</taxon>
        <taxon>Peptoclostridiaceae</taxon>
        <taxon>Peptoclostridium</taxon>
    </lineage>
</organism>
<evidence type="ECO:0000259" key="18">
    <source>
        <dbReference type="PROSITE" id="PS51918"/>
    </source>
</evidence>
<evidence type="ECO:0000256" key="4">
    <source>
        <dbReference type="ARBA" id="ARBA00012236"/>
    </source>
</evidence>
<dbReference type="PANTHER" id="PTHR22976">
    <property type="entry name" value="BIOTIN SYNTHASE"/>
    <property type="match status" value="1"/>
</dbReference>
<name>A0A069RGJ6_PEPLI</name>
<feature type="binding site" evidence="16 17">
    <location>
        <position position="114"/>
    </location>
    <ligand>
        <name>[2Fe-2S] cluster</name>
        <dbReference type="ChEBI" id="CHEBI:190135"/>
    </ligand>
</feature>
<dbReference type="SMART" id="SM00876">
    <property type="entry name" value="BATS"/>
    <property type="match status" value="1"/>
</dbReference>
<evidence type="ECO:0000256" key="7">
    <source>
        <dbReference type="ARBA" id="ARBA00022691"/>
    </source>
</evidence>
<dbReference type="CDD" id="cd01335">
    <property type="entry name" value="Radical_SAM"/>
    <property type="match status" value="1"/>
</dbReference>
<feature type="binding site" evidence="16 17">
    <location>
        <position position="74"/>
    </location>
    <ligand>
        <name>[4Fe-4S] cluster</name>
        <dbReference type="ChEBI" id="CHEBI:49883"/>
        <note>4Fe-4S-S-AdoMet</note>
    </ligand>
</feature>
<feature type="binding site" evidence="16 17">
    <location>
        <position position="147"/>
    </location>
    <ligand>
        <name>[2Fe-2S] cluster</name>
        <dbReference type="ChEBI" id="CHEBI:190135"/>
    </ligand>
</feature>
<dbReference type="eggNOG" id="COG0502">
    <property type="taxonomic scope" value="Bacteria"/>
</dbReference>
<dbReference type="NCBIfam" id="TIGR00433">
    <property type="entry name" value="bioB"/>
    <property type="match status" value="1"/>
</dbReference>
<dbReference type="Pfam" id="PF04055">
    <property type="entry name" value="Radical_SAM"/>
    <property type="match status" value="1"/>
</dbReference>
<evidence type="ECO:0000256" key="1">
    <source>
        <dbReference type="ARBA" id="ARBA00004942"/>
    </source>
</evidence>
<keyword evidence="5 16" id="KW-0004">4Fe-4S</keyword>
<comment type="cofactor">
    <cofactor evidence="16 17">
        <name>[4Fe-4S] cluster</name>
        <dbReference type="ChEBI" id="CHEBI:49883"/>
    </cofactor>
    <text evidence="16 17">Binds 1 [4Fe-4S] cluster. The cluster is coordinated with 3 cysteines and an exchangeable S-adenosyl-L-methionine.</text>
</comment>
<dbReference type="RefSeq" id="WP_038262800.1">
    <property type="nucleotide sequence ID" value="NZ_FSRH01000007.1"/>
</dbReference>
<comment type="caution">
    <text evidence="19">The sequence shown here is derived from an EMBL/GenBank/DDBJ whole genome shotgun (WGS) entry which is preliminary data.</text>
</comment>
<keyword evidence="9 16" id="KW-0479">Metal-binding</keyword>
<evidence type="ECO:0000256" key="10">
    <source>
        <dbReference type="ARBA" id="ARBA00022756"/>
    </source>
</evidence>
<dbReference type="PROSITE" id="PS51918">
    <property type="entry name" value="RADICAL_SAM"/>
    <property type="match status" value="1"/>
</dbReference>
<feature type="binding site" evidence="16 17">
    <location>
        <position position="77"/>
    </location>
    <ligand>
        <name>[4Fe-4S] cluster</name>
        <dbReference type="ChEBI" id="CHEBI:49883"/>
        <note>4Fe-4S-S-AdoMet</note>
    </ligand>
</feature>
<evidence type="ECO:0000256" key="14">
    <source>
        <dbReference type="ARBA" id="ARBA00057568"/>
    </source>
</evidence>
<dbReference type="InterPro" id="IPR058240">
    <property type="entry name" value="rSAM_sf"/>
</dbReference>
<evidence type="ECO:0000313" key="19">
    <source>
        <dbReference type="EMBL" id="KDR96144.1"/>
    </source>
</evidence>
<keyword evidence="12 16" id="KW-0411">Iron-sulfur</keyword>
<protein>
    <recommendedName>
        <fullName evidence="15 16">Biotin synthase</fullName>
        <ecNumber evidence="4 16">2.8.1.6</ecNumber>
    </recommendedName>
</protein>
<keyword evidence="6 16" id="KW-0808">Transferase</keyword>
<dbReference type="PIRSF" id="PIRSF001619">
    <property type="entry name" value="Biotin_synth"/>
    <property type="match status" value="1"/>
</dbReference>
<dbReference type="InterPro" id="IPR002684">
    <property type="entry name" value="Biotin_synth/BioAB"/>
</dbReference>
<keyword evidence="10 16" id="KW-0093">Biotin biosynthesis</keyword>
<keyword evidence="11 16" id="KW-0408">Iron</keyword>
<dbReference type="InterPro" id="IPR007197">
    <property type="entry name" value="rSAM"/>
</dbReference>
<dbReference type="GO" id="GO:0004076">
    <property type="term" value="F:biotin synthase activity"/>
    <property type="evidence" value="ECO:0007669"/>
    <property type="project" value="UniProtKB-UniRule"/>
</dbReference>
<evidence type="ECO:0000256" key="8">
    <source>
        <dbReference type="ARBA" id="ARBA00022714"/>
    </source>
</evidence>
<comment type="similarity">
    <text evidence="2 16">Belongs to the radical SAM superfamily. Biotin synthase family.</text>
</comment>
<dbReference type="EC" id="2.8.1.6" evidence="4 16"/>
<dbReference type="GO" id="GO:0051537">
    <property type="term" value="F:2 iron, 2 sulfur cluster binding"/>
    <property type="evidence" value="ECO:0007669"/>
    <property type="project" value="UniProtKB-KW"/>
</dbReference>
<evidence type="ECO:0000256" key="5">
    <source>
        <dbReference type="ARBA" id="ARBA00022485"/>
    </source>
</evidence>
<comment type="pathway">
    <text evidence="1 16">Cofactor biosynthesis; biotin biosynthesis; biotin from 7,8-diaminononanoate: step 2/2.</text>
</comment>
<dbReference type="OrthoDB" id="9786826at2"/>
<feature type="binding site" evidence="16 17">
    <location>
        <position position="70"/>
    </location>
    <ligand>
        <name>[4Fe-4S] cluster</name>
        <dbReference type="ChEBI" id="CHEBI:49883"/>
        <note>4Fe-4S-S-AdoMet</note>
    </ligand>
</feature>
<dbReference type="UniPathway" id="UPA00078">
    <property type="reaction ID" value="UER00162"/>
</dbReference>